<feature type="domain" description="AAA+ ATPase" evidence="4">
    <location>
        <begin position="509"/>
        <end position="641"/>
    </location>
</feature>
<dbReference type="EMBL" id="CP132942">
    <property type="protein sequence ID" value="XCB33599.1"/>
    <property type="molecule type" value="Genomic_DNA"/>
</dbReference>
<dbReference type="AlphaFoldDB" id="A0AAU7ZRM9"/>
<dbReference type="SUPFAM" id="SSF52540">
    <property type="entry name" value="P-loop containing nucleoside triphosphate hydrolases"/>
    <property type="match status" value="1"/>
</dbReference>
<dbReference type="GO" id="GO:0016887">
    <property type="term" value="F:ATP hydrolysis activity"/>
    <property type="evidence" value="ECO:0007669"/>
    <property type="project" value="InterPro"/>
</dbReference>
<organism evidence="5">
    <name type="scientific">Tunturiibacter psychrotolerans</name>
    <dbReference type="NCBI Taxonomy" id="3069686"/>
    <lineage>
        <taxon>Bacteria</taxon>
        <taxon>Pseudomonadati</taxon>
        <taxon>Acidobacteriota</taxon>
        <taxon>Terriglobia</taxon>
        <taxon>Terriglobales</taxon>
        <taxon>Acidobacteriaceae</taxon>
        <taxon>Tunturiibacter</taxon>
    </lineage>
</organism>
<dbReference type="RefSeq" id="WP_353064437.1">
    <property type="nucleotide sequence ID" value="NZ_CP132942.1"/>
</dbReference>
<dbReference type="Gene3D" id="1.10.8.60">
    <property type="match status" value="1"/>
</dbReference>
<keyword evidence="3 5" id="KW-0067">ATP-binding</keyword>
<reference evidence="5" key="2">
    <citation type="journal article" date="2024" name="Environ. Microbiol.">
        <title>Genome analysis and description of Tunturibacter gen. nov. expands the diversity of Terriglobia in tundra soils.</title>
        <authorList>
            <person name="Messyasz A."/>
            <person name="Mannisto M.K."/>
            <person name="Kerkhof L.J."/>
            <person name="Haggblom M.M."/>
        </authorList>
    </citation>
    <scope>NUCLEOTIDE SEQUENCE</scope>
    <source>
        <strain evidence="5">X5P6</strain>
    </source>
</reference>
<comment type="similarity">
    <text evidence="1">Belongs to the AAA ATPase family.</text>
</comment>
<dbReference type="InterPro" id="IPR054472">
    <property type="entry name" value="WHD"/>
</dbReference>
<dbReference type="KEGG" id="tpsc:RBB77_01575"/>
<evidence type="ECO:0000313" key="5">
    <source>
        <dbReference type="EMBL" id="XCB33599.1"/>
    </source>
</evidence>
<protein>
    <submittedName>
        <fullName evidence="5">ATP-binding protein</fullName>
    </submittedName>
</protein>
<dbReference type="Gene3D" id="3.40.50.300">
    <property type="entry name" value="P-loop containing nucleotide triphosphate hydrolases"/>
    <property type="match status" value="1"/>
</dbReference>
<name>A0AAU7ZRM9_9BACT</name>
<dbReference type="InterPro" id="IPR050221">
    <property type="entry name" value="26S_Proteasome_ATPase"/>
</dbReference>
<evidence type="ECO:0000256" key="1">
    <source>
        <dbReference type="ARBA" id="ARBA00006914"/>
    </source>
</evidence>
<dbReference type="Pfam" id="PF22977">
    <property type="entry name" value="WHD"/>
    <property type="match status" value="1"/>
</dbReference>
<keyword evidence="2" id="KW-0547">Nucleotide-binding</keyword>
<dbReference type="GO" id="GO:0005524">
    <property type="term" value="F:ATP binding"/>
    <property type="evidence" value="ECO:0007669"/>
    <property type="project" value="UniProtKB-KW"/>
</dbReference>
<dbReference type="SMART" id="SM00382">
    <property type="entry name" value="AAA"/>
    <property type="match status" value="1"/>
</dbReference>
<proteinExistence type="inferred from homology"/>
<dbReference type="Pfam" id="PF00004">
    <property type="entry name" value="AAA"/>
    <property type="match status" value="1"/>
</dbReference>
<dbReference type="InterPro" id="IPR003593">
    <property type="entry name" value="AAA+_ATPase"/>
</dbReference>
<dbReference type="PANTHER" id="PTHR23073">
    <property type="entry name" value="26S PROTEASOME REGULATORY SUBUNIT"/>
    <property type="match status" value="1"/>
</dbReference>
<evidence type="ECO:0000256" key="3">
    <source>
        <dbReference type="ARBA" id="ARBA00022840"/>
    </source>
</evidence>
<evidence type="ECO:0000256" key="2">
    <source>
        <dbReference type="ARBA" id="ARBA00022741"/>
    </source>
</evidence>
<dbReference type="InterPro" id="IPR027417">
    <property type="entry name" value="P-loop_NTPase"/>
</dbReference>
<dbReference type="CDD" id="cd19481">
    <property type="entry name" value="RecA-like_protease"/>
    <property type="match status" value="1"/>
</dbReference>
<gene>
    <name evidence="5" type="ORF">RBB77_01575</name>
</gene>
<dbReference type="InterPro" id="IPR003959">
    <property type="entry name" value="ATPase_AAA_core"/>
</dbReference>
<accession>A0AAU7ZRM9</accession>
<reference evidence="5" key="1">
    <citation type="submission" date="2023-08" db="EMBL/GenBank/DDBJ databases">
        <authorList>
            <person name="Messyasz A."/>
            <person name="Mannisto M.K."/>
            <person name="Kerkhof L.J."/>
            <person name="Haggblom M."/>
        </authorList>
    </citation>
    <scope>NUCLEOTIDE SEQUENCE</scope>
    <source>
        <strain evidence="5">X5P6</strain>
    </source>
</reference>
<sequence>MNAALEPFRSSIEHILAEMKRLDLLLRRAVLVARRSRSADTPDEFRGLVISDESVDHMLGSVDFLGDIWNLDDSVANQAESIDRELESRQEEIRARMEASRQEGEKLTLPHLAAVCGLSPAEVDVLLIALAPELEPRYETLYAYLQNDVTRKRPSQDLCLNLICRTEQEKIQARQLFSPDAPLLHFNLVGLHEEPYDRSPSQLRYFLKMDETVTRFLLERQPRQTLTGKLIVPEDPIAELETSAASRTDLENLADALQQNGTSHAIIQLWGGHDAPLTEAAETLAHALTKDVLYAELGRLDADAGKLGALIRDAALWGNLLVVDRGRSELNEAERLKRNNIEELLLNRIIESNIPVVLISPEEQFGTVAGSTHLWRMHIQAPDYETRRGAWRSALSASVPDMDADRLADSFSFAGNRVRQTASLAMSRARLRDPLDPKPSMTDVLAAGRDLTTPNMQRFATGIDPQFGWEDLVLPDEEMKQLRMVAARLQFRTVVHRDWEFGKKLARGGGLCALFTGSSGTGKTMAAEVLARDRSLRLFQIDLATVVSKFIGETESNLSVVFREAELSQSLLFFDEADALFGKRTEVKDAHDRYANIEINYLLQRIEQYQGLVVLSSNFQENIDDAFLRRLHCVVRFPFPDELAREKIWNLQFSKKAPLDKDVDFHFLAHQFKLSGGAIRNVALEAAFLAAQQGGQEPRDSEKGPRISMDHIVEALKNEHRKLGKLVMKTDLGPYSRAS</sequence>
<evidence type="ECO:0000259" key="4">
    <source>
        <dbReference type="SMART" id="SM00382"/>
    </source>
</evidence>